<proteinExistence type="predicted"/>
<dbReference type="KEGG" id="mcou:NCTC10179_00268"/>
<evidence type="ECO:0000313" key="4">
    <source>
        <dbReference type="Proteomes" id="UP000289497"/>
    </source>
</evidence>
<dbReference type="InterPro" id="IPR036691">
    <property type="entry name" value="Endo/exonu/phosph_ase_sf"/>
</dbReference>
<dbReference type="PROSITE" id="PS51257">
    <property type="entry name" value="PROKAR_LIPOPROTEIN"/>
    <property type="match status" value="1"/>
</dbReference>
<accession>A0A449B672</accession>
<organism evidence="3 4">
    <name type="scientific">Mycoplasmopsis columboralis</name>
    <dbReference type="NCBI Taxonomy" id="171282"/>
    <lineage>
        <taxon>Bacteria</taxon>
        <taxon>Bacillati</taxon>
        <taxon>Mycoplasmatota</taxon>
        <taxon>Mycoplasmoidales</taxon>
        <taxon>Metamycoplasmataceae</taxon>
        <taxon>Mycoplasmopsis</taxon>
    </lineage>
</organism>
<evidence type="ECO:0000256" key="1">
    <source>
        <dbReference type="SAM" id="MobiDB-lite"/>
    </source>
</evidence>
<dbReference type="SUPFAM" id="SSF56219">
    <property type="entry name" value="DNase I-like"/>
    <property type="match status" value="1"/>
</dbReference>
<gene>
    <name evidence="3" type="ORF">NCTC10179_00268</name>
</gene>
<dbReference type="EMBL" id="LR215039">
    <property type="protein sequence ID" value="VEU76103.1"/>
    <property type="molecule type" value="Genomic_DNA"/>
</dbReference>
<dbReference type="RefSeq" id="WP_036433934.1">
    <property type="nucleotide sequence ID" value="NZ_LR215039.1"/>
</dbReference>
<keyword evidence="4" id="KW-1185">Reference proteome</keyword>
<evidence type="ECO:0000256" key="2">
    <source>
        <dbReference type="SAM" id="SignalP"/>
    </source>
</evidence>
<evidence type="ECO:0000313" key="3">
    <source>
        <dbReference type="EMBL" id="VEU76103.1"/>
    </source>
</evidence>
<protein>
    <submittedName>
        <fullName evidence="3">Uncharacterized protein</fullName>
    </submittedName>
</protein>
<dbReference type="NCBIfam" id="NF045851">
    <property type="entry name" value="mem_nucl_MnuA"/>
    <property type="match status" value="1"/>
</dbReference>
<dbReference type="AlphaFoldDB" id="A0A449B672"/>
<feature type="compositionally biased region" description="Basic and acidic residues" evidence="1">
    <location>
        <begin position="60"/>
        <end position="76"/>
    </location>
</feature>
<dbReference type="PANTHER" id="PTHR11371:SF31">
    <property type="entry name" value="EXTRACELLULAR NUCLEASE"/>
    <property type="match status" value="1"/>
</dbReference>
<dbReference type="OrthoDB" id="403989at2"/>
<reference evidence="3 4" key="1">
    <citation type="submission" date="2019-01" db="EMBL/GenBank/DDBJ databases">
        <authorList>
            <consortium name="Pathogen Informatics"/>
        </authorList>
    </citation>
    <scope>NUCLEOTIDE SEQUENCE [LARGE SCALE GENOMIC DNA]</scope>
    <source>
        <strain evidence="3 4">NCTC10179</strain>
    </source>
</reference>
<sequence length="509" mass="57848">MSKIKYFKLISLITSSAAVFTASISCVAENKNDNKNDKELDTFEGISKIILVPTATPKTPAKENNNKQPVDNKEGSKVQNPPIPKDSIESQPKPAPTPEPKPQPRPNPQPKPEPQPSPNPQPKPEPQPRPNPEPHPKPQPDPQPDKPIVVQDADNLKIGHWNILNYPAATYKNEFKVNIISYILNEVNLDVVGLTEINNGKWADVQLIVDKLNSMSKRNYKMIYQDSSHYNKESNSDTQESVVILYDSLKVSPLHFNDGSIEKSFNEPISYPYGPKKTTTTYVRPPFGVMFKVTGTENVFTTIFDHLDSPGARVSKKEKKFFDLDYKYPRELYYANTIGSQEGAEAYNLDKVVEYFKNKGAQNVIFGGDTNIPAESSDIFVNLAIKGYLQGWGDAPINSTSLRTASKIRDAVKNQNLNDSYANPYDRMFYDSNAFTQNPENQDTFKYDIVRKFFEDKNFKKFFQNEYLRIFNTRLNEGQNTSADSNSFWYAVRSLVSDHLLVWLDLKFK</sequence>
<name>A0A449B672_9BACT</name>
<dbReference type="Gene3D" id="3.60.10.10">
    <property type="entry name" value="Endonuclease/exonuclease/phosphatase"/>
    <property type="match status" value="1"/>
</dbReference>
<dbReference type="PANTHER" id="PTHR11371">
    <property type="entry name" value="DEOXYRIBONUCLEASE"/>
    <property type="match status" value="1"/>
</dbReference>
<keyword evidence="2" id="KW-0732">Signal</keyword>
<feature type="chain" id="PRO_5019563808" evidence="2">
    <location>
        <begin position="29"/>
        <end position="509"/>
    </location>
</feature>
<feature type="signal peptide" evidence="2">
    <location>
        <begin position="1"/>
        <end position="28"/>
    </location>
</feature>
<feature type="region of interest" description="Disordered" evidence="1">
    <location>
        <begin position="51"/>
        <end position="148"/>
    </location>
</feature>
<dbReference type="Proteomes" id="UP000289497">
    <property type="component" value="Chromosome"/>
</dbReference>
<feature type="compositionally biased region" description="Pro residues" evidence="1">
    <location>
        <begin position="93"/>
        <end position="131"/>
    </location>
</feature>